<keyword evidence="7" id="KW-0378">Hydrolase</keyword>
<dbReference type="EMBL" id="KQ947411">
    <property type="protein sequence ID" value="KUJ19510.1"/>
    <property type="molecule type" value="Genomic_DNA"/>
</dbReference>
<dbReference type="GeneID" id="28820380"/>
<feature type="transmembrane region" description="Helical" evidence="5">
    <location>
        <begin position="813"/>
        <end position="840"/>
    </location>
</feature>
<dbReference type="InterPro" id="IPR003593">
    <property type="entry name" value="AAA+_ATPase"/>
</dbReference>
<dbReference type="OrthoDB" id="8061355at2759"/>
<feature type="transmembrane region" description="Helical" evidence="5">
    <location>
        <begin position="852"/>
        <end position="871"/>
    </location>
</feature>
<feature type="transmembrane region" description="Helical" evidence="5">
    <location>
        <begin position="965"/>
        <end position="983"/>
    </location>
</feature>
<dbReference type="GO" id="GO:0005524">
    <property type="term" value="F:ATP binding"/>
    <property type="evidence" value="ECO:0007669"/>
    <property type="project" value="UniProtKB-KW"/>
</dbReference>
<dbReference type="Pfam" id="PF00005">
    <property type="entry name" value="ABC_tran"/>
    <property type="match status" value="2"/>
</dbReference>
<dbReference type="PROSITE" id="PS50893">
    <property type="entry name" value="ABC_TRANSPORTER_2"/>
    <property type="match status" value="2"/>
</dbReference>
<dbReference type="PANTHER" id="PTHR19229">
    <property type="entry name" value="ATP-BINDING CASSETTE TRANSPORTER SUBFAMILY A ABCA"/>
    <property type="match status" value="1"/>
</dbReference>
<proteinExistence type="predicted"/>
<feature type="transmembrane region" description="Helical" evidence="5">
    <location>
        <begin position="769"/>
        <end position="792"/>
    </location>
</feature>
<evidence type="ECO:0000256" key="4">
    <source>
        <dbReference type="ARBA" id="ARBA00022840"/>
    </source>
</evidence>
<evidence type="ECO:0000256" key="1">
    <source>
        <dbReference type="ARBA" id="ARBA00022448"/>
    </source>
</evidence>
<dbReference type="GO" id="GO:0016020">
    <property type="term" value="C:membrane"/>
    <property type="evidence" value="ECO:0007669"/>
    <property type="project" value="InterPro"/>
</dbReference>
<feature type="transmembrane region" description="Helical" evidence="5">
    <location>
        <begin position="878"/>
        <end position="900"/>
    </location>
</feature>
<keyword evidence="5" id="KW-1133">Transmembrane helix</keyword>
<evidence type="ECO:0000259" key="6">
    <source>
        <dbReference type="PROSITE" id="PS50893"/>
    </source>
</evidence>
<dbReference type="SUPFAM" id="SSF52540">
    <property type="entry name" value="P-loop containing nucleoside triphosphate hydrolases"/>
    <property type="match status" value="2"/>
</dbReference>
<keyword evidence="2" id="KW-0677">Repeat</keyword>
<feature type="domain" description="ABC transporter" evidence="6">
    <location>
        <begin position="1041"/>
        <end position="1266"/>
    </location>
</feature>
<dbReference type="KEGG" id="psco:LY89DRAFT_613196"/>
<dbReference type="Gene3D" id="3.40.50.300">
    <property type="entry name" value="P-loop containing nucleotide triphosphate hydrolases"/>
    <property type="match status" value="2"/>
</dbReference>
<dbReference type="PROSITE" id="PS00211">
    <property type="entry name" value="ABC_TRANSPORTER_1"/>
    <property type="match status" value="1"/>
</dbReference>
<accession>A0A194XH26</accession>
<dbReference type="CDD" id="cd03263">
    <property type="entry name" value="ABC_subfamily_A"/>
    <property type="match status" value="2"/>
</dbReference>
<feature type="transmembrane region" description="Helical" evidence="5">
    <location>
        <begin position="20"/>
        <end position="43"/>
    </location>
</feature>
<keyword evidence="3" id="KW-0547">Nucleotide-binding</keyword>
<feature type="domain" description="ABC transporter" evidence="6">
    <location>
        <begin position="203"/>
        <end position="438"/>
    </location>
</feature>
<feature type="transmembrane region" description="Helical" evidence="5">
    <location>
        <begin position="50"/>
        <end position="73"/>
    </location>
</feature>
<keyword evidence="5" id="KW-0812">Transmembrane</keyword>
<evidence type="ECO:0000313" key="7">
    <source>
        <dbReference type="EMBL" id="KUJ19510.1"/>
    </source>
</evidence>
<evidence type="ECO:0000256" key="2">
    <source>
        <dbReference type="ARBA" id="ARBA00022737"/>
    </source>
</evidence>
<dbReference type="GO" id="GO:0140359">
    <property type="term" value="F:ABC-type transporter activity"/>
    <property type="evidence" value="ECO:0007669"/>
    <property type="project" value="InterPro"/>
</dbReference>
<keyword evidence="1" id="KW-0813">Transport</keyword>
<dbReference type="InterPro" id="IPR017871">
    <property type="entry name" value="ABC_transporter-like_CS"/>
</dbReference>
<feature type="transmembrane region" description="Helical" evidence="5">
    <location>
        <begin position="108"/>
        <end position="129"/>
    </location>
</feature>
<keyword evidence="8" id="KW-1185">Reference proteome</keyword>
<evidence type="ECO:0000256" key="3">
    <source>
        <dbReference type="ARBA" id="ARBA00022741"/>
    </source>
</evidence>
<evidence type="ECO:0000256" key="5">
    <source>
        <dbReference type="SAM" id="Phobius"/>
    </source>
</evidence>
<dbReference type="PANTHER" id="PTHR19229:SF36">
    <property type="entry name" value="ATP-BINDING CASSETTE SUB-FAMILY A MEMBER 2"/>
    <property type="match status" value="1"/>
</dbReference>
<feature type="transmembrane region" description="Helical" evidence="5">
    <location>
        <begin position="161"/>
        <end position="181"/>
    </location>
</feature>
<dbReference type="SMART" id="SM00382">
    <property type="entry name" value="AAA"/>
    <property type="match status" value="2"/>
</dbReference>
<dbReference type="GO" id="GO:0016887">
    <property type="term" value="F:ATP hydrolysis activity"/>
    <property type="evidence" value="ECO:0007669"/>
    <property type="project" value="InterPro"/>
</dbReference>
<evidence type="ECO:0000313" key="8">
    <source>
        <dbReference type="Proteomes" id="UP000070700"/>
    </source>
</evidence>
<name>A0A194XH26_MOLSC</name>
<organism evidence="7 8">
    <name type="scientific">Mollisia scopiformis</name>
    <name type="common">Conifer needle endophyte fungus</name>
    <name type="synonym">Phialocephala scopiformis</name>
    <dbReference type="NCBI Taxonomy" id="149040"/>
    <lineage>
        <taxon>Eukaryota</taxon>
        <taxon>Fungi</taxon>
        <taxon>Dikarya</taxon>
        <taxon>Ascomycota</taxon>
        <taxon>Pezizomycotina</taxon>
        <taxon>Leotiomycetes</taxon>
        <taxon>Helotiales</taxon>
        <taxon>Mollisiaceae</taxon>
        <taxon>Mollisia</taxon>
    </lineage>
</organism>
<protein>
    <submittedName>
        <fullName evidence="7">p-loop containing nucleoside triphosphate hydrolase protein</fullName>
    </submittedName>
</protein>
<keyword evidence="5" id="KW-0472">Membrane</keyword>
<dbReference type="Proteomes" id="UP000070700">
    <property type="component" value="Unassembled WGS sequence"/>
</dbReference>
<feature type="transmembrane region" description="Helical" evidence="5">
    <location>
        <begin position="556"/>
        <end position="580"/>
    </location>
</feature>
<dbReference type="InterPro" id="IPR026082">
    <property type="entry name" value="ABCA"/>
</dbReference>
<feature type="transmembrane region" description="Helical" evidence="5">
    <location>
        <begin position="79"/>
        <end position="101"/>
    </location>
</feature>
<keyword evidence="4" id="KW-0067">ATP-binding</keyword>
<dbReference type="RefSeq" id="XP_018073865.1">
    <property type="nucleotide sequence ID" value="XM_018210654.1"/>
</dbReference>
<reference evidence="7 8" key="1">
    <citation type="submission" date="2015-10" db="EMBL/GenBank/DDBJ databases">
        <title>Full genome of DAOMC 229536 Phialocephala scopiformis, a fungal endophyte of spruce producing the potent anti-insectan compound rugulosin.</title>
        <authorList>
            <consortium name="DOE Joint Genome Institute"/>
            <person name="Walker A.K."/>
            <person name="Frasz S.L."/>
            <person name="Seifert K.A."/>
            <person name="Miller J.D."/>
            <person name="Mondo S.J."/>
            <person name="Labutti K."/>
            <person name="Lipzen A."/>
            <person name="Dockter R."/>
            <person name="Kennedy M."/>
            <person name="Grigoriev I.V."/>
            <person name="Spatafora J.W."/>
        </authorList>
    </citation>
    <scope>NUCLEOTIDE SEQUENCE [LARGE SCALE GENOMIC DNA]</scope>
    <source>
        <strain evidence="7 8">CBS 120377</strain>
    </source>
</reference>
<dbReference type="InParanoid" id="A0A194XH26"/>
<sequence length="1362" mass="148743">MSELMSAQGVTPTSRIISTYLSFYLVYFPGFLACSVIMTQILFKKTSDILFLFITLLAGASTITSAHFVASFFSKAQLAGLYTSTLFFALALVTLAASLANPQPTGQIIGLSLVFPPITWANFIGDVALREFNLKAFSLAPEPFVTDGFDPPYRLQKMNGYLYIIFLLLQIVCYSAGTYAVERGLWGVNRNFDRIGADSDVALRCTGLTKTYYGKRQWYWPFSKKGATVVAINDLNLEVKKGSVTFLLGPNGGGKSTSLKAIAGMINMDSGSRLELNEAGLVFGICPQQNVFWDTLTVNEHIKIWRKLKTAAFVTDQADDDDVIAECDLIEKTQAQAKTLSGGQMRKLQLAIAFVGSSKVCCIDEASSGLDPLSRRNIWNIVQKGRSRRTILMTTHFLDEADVLSDHIAIVYKGKLVCEGPGTSLKARFGDNYIIRSDSGTEDDNLVWRTTNSAEATRKILELEALSAEDTYNVVFPTLEQVFLKVTSESNTAIHDVGGDGMVGEQETDTVIDEKIEALEEQRAQNIDLDVGHSIGVARQVFTLFKKRHVLLRQKAGWISYGINLIIPIIIASALVKFHYGFKSLQTCQTNELLLRNGTQSEKTYGESPSLFAPLAAYNGPELYLYDSTPTAYLGPQSEFVGTAQDALYLASLANLKIYSSGNTCSNESCLATELVATRQLVNNTADMIFGITNSSGYGYDGFGIYAPSPESAILFYSTENYDSAIEVGMDAFGFITNRISNSSTDTGKARISSATLRTMVHAENNVSLLSLPISALIALAFIAATSISVIYPTFERINQVRALHYCNGVSPFALWTGYLLFDMQFILVESIFVWGLLYAGPLARLYYESNYILGVFILFGIATYLGNYLLSLFVKKAAFAIAAGLHVLLFVLYLVAYVMNQSFGNGSMLYSTYSNIQYGLGLSSPAANLLRGLFVATNSFEILCGKYGDADVSNPFAYVRYGSVYANLLIQIAFLIAVLYIYEYGSADWIRRNIIHRGVPPRLHYVVDAVGSTRAEPPRSPHQHEKNLGAFQRPPTGPILDVSSITKYFGKVFAVENVSFDIAANQTLALLGGNGAGKTTVINMIRGELVPNFGDISLDGVSVLKNPHKARLHMGVCPQDDAVDNLTVRQTLNFYATVKGLKNVSGNVDRVLAALNITIYEHVSVKGLSGGTRRKLSVAIALLGNPRVLLLDEPSTGQDAGAKRILWKALQSISANRAILLTTHSMEEAEALATNVAIMGTKMLATGTLSSLQTVYGGSFSVRAVRAGGIDRDQAMSLIKADFDDIIGYIDSHGQISFRLPHNKRMLGKMMEKMEKLKGDVGDERAGSSGMKVIDEYTITGPTLEEVFMNVAREAGHSGIV</sequence>
<gene>
    <name evidence="7" type="ORF">LY89DRAFT_613196</name>
</gene>
<dbReference type="InterPro" id="IPR003439">
    <property type="entry name" value="ABC_transporter-like_ATP-bd"/>
</dbReference>
<dbReference type="InterPro" id="IPR027417">
    <property type="entry name" value="P-loop_NTPase"/>
</dbReference>